<proteinExistence type="predicted"/>
<dbReference type="RefSeq" id="WP_246395522.1">
    <property type="nucleotide sequence ID" value="NZ_JACHIJ010000010.1"/>
</dbReference>
<evidence type="ECO:0000313" key="7">
    <source>
        <dbReference type="Proteomes" id="UP000521227"/>
    </source>
</evidence>
<dbReference type="AlphaFoldDB" id="A0A840N3I8"/>
<dbReference type="SMART" id="SM00419">
    <property type="entry name" value="HTH_CRP"/>
    <property type="match status" value="1"/>
</dbReference>
<dbReference type="EMBL" id="JACHIJ010000010">
    <property type="protein sequence ID" value="MBB5055009.1"/>
    <property type="molecule type" value="Genomic_DNA"/>
</dbReference>
<evidence type="ECO:0000259" key="5">
    <source>
        <dbReference type="PROSITE" id="PS51063"/>
    </source>
</evidence>
<dbReference type="SMART" id="SM00100">
    <property type="entry name" value="cNMP"/>
    <property type="match status" value="1"/>
</dbReference>
<evidence type="ECO:0000313" key="6">
    <source>
        <dbReference type="EMBL" id="MBB5055009.1"/>
    </source>
</evidence>
<dbReference type="Proteomes" id="UP000521227">
    <property type="component" value="Unassembled WGS sequence"/>
</dbReference>
<dbReference type="SUPFAM" id="SSF46785">
    <property type="entry name" value="Winged helix' DNA-binding domain"/>
    <property type="match status" value="1"/>
</dbReference>
<dbReference type="GO" id="GO:0003677">
    <property type="term" value="F:DNA binding"/>
    <property type="evidence" value="ECO:0007669"/>
    <property type="project" value="UniProtKB-KW"/>
</dbReference>
<dbReference type="GO" id="GO:0005829">
    <property type="term" value="C:cytosol"/>
    <property type="evidence" value="ECO:0007669"/>
    <property type="project" value="TreeGrafter"/>
</dbReference>
<evidence type="ECO:0000256" key="1">
    <source>
        <dbReference type="ARBA" id="ARBA00023015"/>
    </source>
</evidence>
<gene>
    <name evidence="6" type="ORF">HNQ36_005020</name>
</gene>
<organism evidence="6 7">
    <name type="scientific">Afipia massiliensis</name>
    <dbReference type="NCBI Taxonomy" id="211460"/>
    <lineage>
        <taxon>Bacteria</taxon>
        <taxon>Pseudomonadati</taxon>
        <taxon>Pseudomonadota</taxon>
        <taxon>Alphaproteobacteria</taxon>
        <taxon>Hyphomicrobiales</taxon>
        <taxon>Nitrobacteraceae</taxon>
        <taxon>Afipia</taxon>
    </lineage>
</organism>
<evidence type="ECO:0000256" key="3">
    <source>
        <dbReference type="ARBA" id="ARBA00023163"/>
    </source>
</evidence>
<dbReference type="InterPro" id="IPR018490">
    <property type="entry name" value="cNMP-bd_dom_sf"/>
</dbReference>
<dbReference type="InterPro" id="IPR000595">
    <property type="entry name" value="cNMP-bd_dom"/>
</dbReference>
<evidence type="ECO:0000256" key="4">
    <source>
        <dbReference type="SAM" id="MobiDB-lite"/>
    </source>
</evidence>
<accession>A0A840N3I8</accession>
<dbReference type="InterPro" id="IPR036390">
    <property type="entry name" value="WH_DNA-bd_sf"/>
</dbReference>
<reference evidence="6 7" key="1">
    <citation type="submission" date="2020-08" db="EMBL/GenBank/DDBJ databases">
        <title>Genomic Encyclopedia of Type Strains, Phase IV (KMG-IV): sequencing the most valuable type-strain genomes for metagenomic binning, comparative biology and taxonomic classification.</title>
        <authorList>
            <person name="Goeker M."/>
        </authorList>
    </citation>
    <scope>NUCLEOTIDE SEQUENCE [LARGE SCALE GENOMIC DNA]</scope>
    <source>
        <strain evidence="6 7">DSM 17498</strain>
    </source>
</reference>
<dbReference type="CDD" id="cd00038">
    <property type="entry name" value="CAP_ED"/>
    <property type="match status" value="1"/>
</dbReference>
<evidence type="ECO:0000256" key="2">
    <source>
        <dbReference type="ARBA" id="ARBA00023125"/>
    </source>
</evidence>
<dbReference type="InterPro" id="IPR050397">
    <property type="entry name" value="Env_Response_Regulators"/>
</dbReference>
<dbReference type="InterPro" id="IPR036388">
    <property type="entry name" value="WH-like_DNA-bd_sf"/>
</dbReference>
<dbReference type="PANTHER" id="PTHR24567">
    <property type="entry name" value="CRP FAMILY TRANSCRIPTIONAL REGULATORY PROTEIN"/>
    <property type="match status" value="1"/>
</dbReference>
<sequence>MLNSMRVARNIPHHRQASPLHGDGFDTDHGACVSCAADRYRSADRQIKAGCDLFRAGERGDAIYSLVNGWVALYNLVADGRRQILQFALPGAVLAFMPAPGAVMTYSAQALTDAIIGIIPHENLGRLSRDNPEIGIQLASVISQDRSFAYDHLSSMGRRSARERVAYLLLELFVRSRLRWPGHRGEEMYLPLTQEHIGDATGLTNVHVNRVLRDLRKEGIAECHYRRLRILNPDRLVDVAGIDPHVALSWINNDSSNEVGAPYSQ</sequence>
<dbReference type="InterPro" id="IPR014710">
    <property type="entry name" value="RmlC-like_jellyroll"/>
</dbReference>
<dbReference type="SUPFAM" id="SSF51206">
    <property type="entry name" value="cAMP-binding domain-like"/>
    <property type="match status" value="1"/>
</dbReference>
<dbReference type="Gene3D" id="1.10.10.10">
    <property type="entry name" value="Winged helix-like DNA-binding domain superfamily/Winged helix DNA-binding domain"/>
    <property type="match status" value="1"/>
</dbReference>
<dbReference type="GO" id="GO:0003700">
    <property type="term" value="F:DNA-binding transcription factor activity"/>
    <property type="evidence" value="ECO:0007669"/>
    <property type="project" value="TreeGrafter"/>
</dbReference>
<name>A0A840N3I8_9BRAD</name>
<keyword evidence="1" id="KW-0805">Transcription regulation</keyword>
<dbReference type="Pfam" id="PF13545">
    <property type="entry name" value="HTH_Crp_2"/>
    <property type="match status" value="1"/>
</dbReference>
<dbReference type="Pfam" id="PF00027">
    <property type="entry name" value="cNMP_binding"/>
    <property type="match status" value="1"/>
</dbReference>
<dbReference type="PROSITE" id="PS51063">
    <property type="entry name" value="HTH_CRP_2"/>
    <property type="match status" value="1"/>
</dbReference>
<keyword evidence="3" id="KW-0804">Transcription</keyword>
<keyword evidence="2" id="KW-0238">DNA-binding</keyword>
<dbReference type="Gene3D" id="2.60.120.10">
    <property type="entry name" value="Jelly Rolls"/>
    <property type="match status" value="1"/>
</dbReference>
<protein>
    <submittedName>
        <fullName evidence="6">CRP-like cAMP-binding protein</fullName>
    </submittedName>
</protein>
<dbReference type="InterPro" id="IPR012318">
    <property type="entry name" value="HTH_CRP"/>
</dbReference>
<feature type="region of interest" description="Disordered" evidence="4">
    <location>
        <begin position="1"/>
        <end position="22"/>
    </location>
</feature>
<dbReference type="PANTHER" id="PTHR24567:SF26">
    <property type="entry name" value="REGULATORY PROTEIN YEIL"/>
    <property type="match status" value="1"/>
</dbReference>
<comment type="caution">
    <text evidence="6">The sequence shown here is derived from an EMBL/GenBank/DDBJ whole genome shotgun (WGS) entry which is preliminary data.</text>
</comment>
<feature type="domain" description="HTH crp-type" evidence="5">
    <location>
        <begin position="159"/>
        <end position="234"/>
    </location>
</feature>